<reference evidence="7" key="2">
    <citation type="journal article" date="2023" name="Proc. Natl. Acad. Sci. U.S.A.">
        <title>A global phylogenomic analysis of the shiitake genus Lentinula.</title>
        <authorList>
            <person name="Sierra-Patev S."/>
            <person name="Min B."/>
            <person name="Naranjo-Ortiz M."/>
            <person name="Looney B."/>
            <person name="Konkel Z."/>
            <person name="Slot J.C."/>
            <person name="Sakamoto Y."/>
            <person name="Steenwyk J.L."/>
            <person name="Rokas A."/>
            <person name="Carro J."/>
            <person name="Camarero S."/>
            <person name="Ferreira P."/>
            <person name="Molpeceres G."/>
            <person name="Ruiz-Duenas F.J."/>
            <person name="Serrano A."/>
            <person name="Henrissat B."/>
            <person name="Drula E."/>
            <person name="Hughes K.W."/>
            <person name="Mata J.L."/>
            <person name="Ishikawa N.K."/>
            <person name="Vargas-Isla R."/>
            <person name="Ushijima S."/>
            <person name="Smith C.A."/>
            <person name="Donoghue J."/>
            <person name="Ahrendt S."/>
            <person name="Andreopoulos W."/>
            <person name="He G."/>
            <person name="LaButti K."/>
            <person name="Lipzen A."/>
            <person name="Ng V."/>
            <person name="Riley R."/>
            <person name="Sandor L."/>
            <person name="Barry K."/>
            <person name="Martinez A.T."/>
            <person name="Xiao Y."/>
            <person name="Gibbons J.G."/>
            <person name="Terashima K."/>
            <person name="Grigoriev I.V."/>
            <person name="Hibbett D."/>
        </authorList>
    </citation>
    <scope>NUCLEOTIDE SEQUENCE</scope>
    <source>
        <strain evidence="7">Sp2 HRB7682 ss15</strain>
    </source>
</reference>
<dbReference type="GO" id="GO:0006388">
    <property type="term" value="P:tRNA splicing, via endonucleolytic cleavage and ligation"/>
    <property type="evidence" value="ECO:0007669"/>
    <property type="project" value="TreeGrafter"/>
</dbReference>
<organism evidence="7 8">
    <name type="scientific">Lentinula lateritia</name>
    <dbReference type="NCBI Taxonomy" id="40482"/>
    <lineage>
        <taxon>Eukaryota</taxon>
        <taxon>Fungi</taxon>
        <taxon>Dikarya</taxon>
        <taxon>Basidiomycota</taxon>
        <taxon>Agaricomycotina</taxon>
        <taxon>Agaricomycetes</taxon>
        <taxon>Agaricomycetidae</taxon>
        <taxon>Agaricales</taxon>
        <taxon>Marasmiineae</taxon>
        <taxon>Omphalotaceae</taxon>
        <taxon>Lentinula</taxon>
    </lineage>
</organism>
<evidence type="ECO:0000313" key="8">
    <source>
        <dbReference type="Proteomes" id="UP001150238"/>
    </source>
</evidence>
<dbReference type="SUPFAM" id="SSF56399">
    <property type="entry name" value="ADP-ribosylation"/>
    <property type="match status" value="1"/>
</dbReference>
<name>A0A9W9AFE2_9AGAR</name>
<evidence type="ECO:0000256" key="4">
    <source>
        <dbReference type="ARBA" id="ARBA00022679"/>
    </source>
</evidence>
<accession>A0A9W9AFE2</accession>
<dbReference type="PROSITE" id="PS51257">
    <property type="entry name" value="PROKAR_LIPOPROTEIN"/>
    <property type="match status" value="1"/>
</dbReference>
<comment type="function">
    <text evidence="1">Catalyzes the last step of tRNA splicing, the transfer of the splice junction 2'-phosphate from ligated tRNA to NAD to produce ADP-ribose 1''-2'' cyclic phosphate.</text>
</comment>
<dbReference type="Gene3D" id="3.20.170.30">
    <property type="match status" value="1"/>
</dbReference>
<dbReference type="Gene3D" id="1.10.10.970">
    <property type="entry name" value="RNA 2'-phosphotransferase, Tpt1/KptA family, N-terminal domain"/>
    <property type="match status" value="1"/>
</dbReference>
<dbReference type="InterPro" id="IPR002745">
    <property type="entry name" value="Ptrans_KptA/Tpt1"/>
</dbReference>
<comment type="similarity">
    <text evidence="2">Belongs to the KptA/TPT1 family.</text>
</comment>
<dbReference type="InterPro" id="IPR042080">
    <property type="entry name" value="RNA_2'-PTrans_N"/>
</dbReference>
<dbReference type="Proteomes" id="UP001150238">
    <property type="component" value="Unassembled WGS sequence"/>
</dbReference>
<comment type="catalytic activity">
    <reaction evidence="6">
        <text>2'-phospho-[ligated tRNA] + NAD(+) = mature tRNA + ADP-alpha-D-ribose 1'',2''-cyclic phosphate + nicotinamide</text>
        <dbReference type="Rhea" id="RHEA:23324"/>
        <dbReference type="Rhea" id="RHEA-COMP:11106"/>
        <dbReference type="Rhea" id="RHEA-COMP:11107"/>
        <dbReference type="ChEBI" id="CHEBI:17154"/>
        <dbReference type="ChEBI" id="CHEBI:57540"/>
        <dbReference type="ChEBI" id="CHEBI:76596"/>
        <dbReference type="ChEBI" id="CHEBI:82883"/>
        <dbReference type="ChEBI" id="CHEBI:85027"/>
        <dbReference type="EC" id="2.7.1.160"/>
    </reaction>
</comment>
<dbReference type="AlphaFoldDB" id="A0A9W9AFE2"/>
<proteinExistence type="inferred from homology"/>
<keyword evidence="4" id="KW-0808">Transferase</keyword>
<evidence type="ECO:0000256" key="2">
    <source>
        <dbReference type="ARBA" id="ARBA00009836"/>
    </source>
</evidence>
<dbReference type="InterPro" id="IPR042081">
    <property type="entry name" value="RNA_2'-PTrans_C"/>
</dbReference>
<evidence type="ECO:0000313" key="7">
    <source>
        <dbReference type="EMBL" id="KAJ4479715.1"/>
    </source>
</evidence>
<evidence type="ECO:0000256" key="5">
    <source>
        <dbReference type="ARBA" id="ARBA00023027"/>
    </source>
</evidence>
<protein>
    <recommendedName>
        <fullName evidence="3">2'-phosphotransferase</fullName>
        <ecNumber evidence="3">2.7.1.160</ecNumber>
    </recommendedName>
</protein>
<keyword evidence="5" id="KW-0520">NAD</keyword>
<evidence type="ECO:0000256" key="6">
    <source>
        <dbReference type="ARBA" id="ARBA00047949"/>
    </source>
</evidence>
<dbReference type="PANTHER" id="PTHR12684">
    <property type="entry name" value="PUTATIVE PHOSPHOTRANSFERASE"/>
    <property type="match status" value="1"/>
</dbReference>
<dbReference type="PANTHER" id="PTHR12684:SF2">
    <property type="entry name" value="TRNA 2'-PHOSPHOTRANSFERASE 1"/>
    <property type="match status" value="1"/>
</dbReference>
<dbReference type="GO" id="GO:0000215">
    <property type="term" value="F:tRNA 2'-phosphotransferase activity"/>
    <property type="evidence" value="ECO:0007669"/>
    <property type="project" value="UniProtKB-EC"/>
</dbReference>
<dbReference type="EMBL" id="JANVFS010000016">
    <property type="protein sequence ID" value="KAJ4479715.1"/>
    <property type="molecule type" value="Genomic_DNA"/>
</dbReference>
<sequence>MTLNFFRSGLLGHRSLYFSVVSQSCREYGSGTIISDSVRRPKIRKHSVETGRRLKISKSLSWLLRHQGRFEGIPIRSDGYARVQDVLKHESLSNVEFMEIENVVKKDNKGRFTLTYESERTEGDHWWIRANQGHSIETADLELERISSAERIPIALHGTTEEAWKTISKQGISRMSRNHIHLAQGFAGTDHKVFSGIRKSSGILIYIDVKKALADGLKFYLSANGVVLCPGNEFGFLEPKYFERVEKVAKTLKPIEGWKEQIETQVKVQTSSMEPTEERLNSWAQR</sequence>
<comment type="caution">
    <text evidence="7">The sequence shown here is derived from an EMBL/GenBank/DDBJ whole genome shotgun (WGS) entry which is preliminary data.</text>
</comment>
<dbReference type="Pfam" id="PF01885">
    <property type="entry name" value="PTS_2-RNA"/>
    <property type="match status" value="1"/>
</dbReference>
<evidence type="ECO:0000256" key="1">
    <source>
        <dbReference type="ARBA" id="ARBA00003343"/>
    </source>
</evidence>
<dbReference type="EC" id="2.7.1.160" evidence="3"/>
<reference evidence="7" key="1">
    <citation type="submission" date="2022-08" db="EMBL/GenBank/DDBJ databases">
        <authorList>
            <consortium name="DOE Joint Genome Institute"/>
            <person name="Min B."/>
            <person name="Riley R."/>
            <person name="Sierra-Patev S."/>
            <person name="Naranjo-Ortiz M."/>
            <person name="Looney B."/>
            <person name="Konkel Z."/>
            <person name="Slot J.C."/>
            <person name="Sakamoto Y."/>
            <person name="Steenwyk J.L."/>
            <person name="Rokas A."/>
            <person name="Carro J."/>
            <person name="Camarero S."/>
            <person name="Ferreira P."/>
            <person name="Molpeceres G."/>
            <person name="Ruiz-Duenas F.J."/>
            <person name="Serrano A."/>
            <person name="Henrissat B."/>
            <person name="Drula E."/>
            <person name="Hughes K.W."/>
            <person name="Mata J.L."/>
            <person name="Ishikawa N.K."/>
            <person name="Vargas-Isla R."/>
            <person name="Ushijima S."/>
            <person name="Smith C.A."/>
            <person name="Ahrendt S."/>
            <person name="Andreopoulos W."/>
            <person name="He G."/>
            <person name="Labutti K."/>
            <person name="Lipzen A."/>
            <person name="Ng V."/>
            <person name="Sandor L."/>
            <person name="Barry K."/>
            <person name="Martinez A.T."/>
            <person name="Xiao Y."/>
            <person name="Gibbons J.G."/>
            <person name="Terashima K."/>
            <person name="Hibbett D.S."/>
            <person name="Grigoriev I.V."/>
        </authorList>
    </citation>
    <scope>NUCLEOTIDE SEQUENCE</scope>
    <source>
        <strain evidence="7">Sp2 HRB7682 ss15</strain>
    </source>
</reference>
<evidence type="ECO:0000256" key="3">
    <source>
        <dbReference type="ARBA" id="ARBA00012007"/>
    </source>
</evidence>
<gene>
    <name evidence="7" type="ORF">C8J55DRAFT_560865</name>
</gene>